<organism evidence="1 2">
    <name type="scientific">Seohaeicola nanhaiensis</name>
    <dbReference type="NCBI Taxonomy" id="1387282"/>
    <lineage>
        <taxon>Bacteria</taxon>
        <taxon>Pseudomonadati</taxon>
        <taxon>Pseudomonadota</taxon>
        <taxon>Alphaproteobacteria</taxon>
        <taxon>Rhodobacterales</taxon>
        <taxon>Roseobacteraceae</taxon>
        <taxon>Seohaeicola</taxon>
    </lineage>
</organism>
<dbReference type="EMBL" id="JBHSGI010000024">
    <property type="protein sequence ID" value="MFC4670373.1"/>
    <property type="molecule type" value="Genomic_DNA"/>
</dbReference>
<accession>A0ABV9KK63</accession>
<comment type="caution">
    <text evidence="1">The sequence shown here is derived from an EMBL/GenBank/DDBJ whole genome shotgun (WGS) entry which is preliminary data.</text>
</comment>
<evidence type="ECO:0008006" key="3">
    <source>
        <dbReference type="Google" id="ProtNLM"/>
    </source>
</evidence>
<gene>
    <name evidence="1" type="ORF">ACFO5X_17545</name>
</gene>
<evidence type="ECO:0000313" key="2">
    <source>
        <dbReference type="Proteomes" id="UP001595973"/>
    </source>
</evidence>
<proteinExistence type="predicted"/>
<dbReference type="RefSeq" id="WP_380719308.1">
    <property type="nucleotide sequence ID" value="NZ_JBHSGI010000024.1"/>
</dbReference>
<name>A0ABV9KK63_9RHOB</name>
<keyword evidence="2" id="KW-1185">Reference proteome</keyword>
<reference evidence="2" key="1">
    <citation type="journal article" date="2019" name="Int. J. Syst. Evol. Microbiol.">
        <title>The Global Catalogue of Microorganisms (GCM) 10K type strain sequencing project: providing services to taxonomists for standard genome sequencing and annotation.</title>
        <authorList>
            <consortium name="The Broad Institute Genomics Platform"/>
            <consortium name="The Broad Institute Genome Sequencing Center for Infectious Disease"/>
            <person name="Wu L."/>
            <person name="Ma J."/>
        </authorList>
    </citation>
    <scope>NUCLEOTIDE SEQUENCE [LARGE SCALE GENOMIC DNA]</scope>
    <source>
        <strain evidence="2">CGMCC 4.7283</strain>
    </source>
</reference>
<evidence type="ECO:0000313" key="1">
    <source>
        <dbReference type="EMBL" id="MFC4670373.1"/>
    </source>
</evidence>
<dbReference type="Proteomes" id="UP001595973">
    <property type="component" value="Unassembled WGS sequence"/>
</dbReference>
<sequence length="139" mass="15338">MPVSFRILPDLGLVYVRYDGYALVAESLAAFSEYARHPLCRPGQKQLVDLSGITGFEKDFVQLLKLQAKKAEVFTGHGAQTLVVYYAPNPETFAMARLIERSWEPFPAVIALVQDNEPGALSILGLPGQTFADMLQHNA</sequence>
<protein>
    <recommendedName>
        <fullName evidence="3">STAS/SEC14 domain-containing protein</fullName>
    </recommendedName>
</protein>